<reference evidence="1" key="2">
    <citation type="submission" date="2021-01" db="EMBL/GenBank/DDBJ databases">
        <authorList>
            <person name="Schikora-Tamarit M.A."/>
        </authorList>
    </citation>
    <scope>NUCLEOTIDE SEQUENCE</scope>
    <source>
        <strain evidence="1">NCAIM Y.01608</strain>
    </source>
</reference>
<evidence type="ECO:0000313" key="2">
    <source>
        <dbReference type="Proteomes" id="UP000788993"/>
    </source>
</evidence>
<sequence>MIPFAYGLICRASDLMEMDDCGDVTTGVCAIWSPVLESSPKEGTSDVGKGYKPFDVLFVGVVPVVVEIGSKSSLSVRFGMLESIWLPPDLSVISSICGEPCN</sequence>
<comment type="caution">
    <text evidence="1">The sequence shown here is derived from an EMBL/GenBank/DDBJ whole genome shotgun (WGS) entry which is preliminary data.</text>
</comment>
<reference evidence="1" key="1">
    <citation type="journal article" date="2021" name="Open Biol.">
        <title>Shared evolutionary footprints suggest mitochondrial oxidative damage underlies multiple complex I losses in fungi.</title>
        <authorList>
            <person name="Schikora-Tamarit M.A."/>
            <person name="Marcet-Houben M."/>
            <person name="Nosek J."/>
            <person name="Gabaldon T."/>
        </authorList>
    </citation>
    <scope>NUCLEOTIDE SEQUENCE</scope>
    <source>
        <strain evidence="1">NCAIM Y.01608</strain>
    </source>
</reference>
<evidence type="ECO:0000313" key="1">
    <source>
        <dbReference type="EMBL" id="KAH3675236.1"/>
    </source>
</evidence>
<proteinExistence type="predicted"/>
<gene>
    <name evidence="1" type="ORF">OGATHE_001576</name>
</gene>
<dbReference type="EMBL" id="JAEUBD010000382">
    <property type="protein sequence ID" value="KAH3675236.1"/>
    <property type="molecule type" value="Genomic_DNA"/>
</dbReference>
<dbReference type="Proteomes" id="UP000788993">
    <property type="component" value="Unassembled WGS sequence"/>
</dbReference>
<organism evidence="1 2">
    <name type="scientific">Ogataea polymorpha</name>
    <dbReference type="NCBI Taxonomy" id="460523"/>
    <lineage>
        <taxon>Eukaryota</taxon>
        <taxon>Fungi</taxon>
        <taxon>Dikarya</taxon>
        <taxon>Ascomycota</taxon>
        <taxon>Saccharomycotina</taxon>
        <taxon>Pichiomycetes</taxon>
        <taxon>Pichiales</taxon>
        <taxon>Pichiaceae</taxon>
        <taxon>Ogataea</taxon>
    </lineage>
</organism>
<dbReference type="AlphaFoldDB" id="A0A9P8PND9"/>
<keyword evidence="2" id="KW-1185">Reference proteome</keyword>
<name>A0A9P8PND9_9ASCO</name>
<protein>
    <submittedName>
        <fullName evidence="1">Uncharacterized protein</fullName>
    </submittedName>
</protein>
<accession>A0A9P8PND9</accession>